<feature type="transmembrane region" description="Helical" evidence="2">
    <location>
        <begin position="40"/>
        <end position="57"/>
    </location>
</feature>
<comment type="caution">
    <text evidence="3">The sequence shown here is derived from an EMBL/GenBank/DDBJ whole genome shotgun (WGS) entry which is preliminary data.</text>
</comment>
<reference evidence="3 4" key="1">
    <citation type="journal article" date="2014" name="Int. J. Syst. Evol. Microbiol.">
        <title>Complete genome sequence of Corynebacterium casei LMG S-19264T (=DSM 44701T), isolated from a smear-ripened cheese.</title>
        <authorList>
            <consortium name="US DOE Joint Genome Institute (JGI-PGF)"/>
            <person name="Walter F."/>
            <person name="Albersmeier A."/>
            <person name="Kalinowski J."/>
            <person name="Ruckert C."/>
        </authorList>
    </citation>
    <scope>NUCLEOTIDE SEQUENCE [LARGE SCALE GENOMIC DNA]</scope>
    <source>
        <strain evidence="3 4">IBRC-M 10912</strain>
    </source>
</reference>
<gene>
    <name evidence="3" type="ORF">ACFOZ7_00175</name>
</gene>
<evidence type="ECO:0000256" key="2">
    <source>
        <dbReference type="SAM" id="Phobius"/>
    </source>
</evidence>
<feature type="region of interest" description="Disordered" evidence="1">
    <location>
        <begin position="279"/>
        <end position="301"/>
    </location>
</feature>
<feature type="transmembrane region" description="Helical" evidence="2">
    <location>
        <begin position="139"/>
        <end position="162"/>
    </location>
</feature>
<feature type="transmembrane region" description="Helical" evidence="2">
    <location>
        <begin position="7"/>
        <end position="28"/>
    </location>
</feature>
<organism evidence="3 4">
    <name type="scientific">Natribaculum luteum</name>
    <dbReference type="NCBI Taxonomy" id="1586232"/>
    <lineage>
        <taxon>Archaea</taxon>
        <taxon>Methanobacteriati</taxon>
        <taxon>Methanobacteriota</taxon>
        <taxon>Stenosarchaea group</taxon>
        <taxon>Halobacteria</taxon>
        <taxon>Halobacteriales</taxon>
        <taxon>Natrialbaceae</taxon>
        <taxon>Natribaculum</taxon>
    </lineage>
</organism>
<keyword evidence="2" id="KW-0472">Membrane</keyword>
<dbReference type="Proteomes" id="UP001595821">
    <property type="component" value="Unassembled WGS sequence"/>
</dbReference>
<sequence>MRTDEDFPAVAAIFVVGMALPIAVALAIHDVLALYLTGRQFASLGAAAFALLTWVLLEAREIDRANFLVASLVLPWIGAVGVVFVGFTVGQHPGGFRYLFGEFEDLGAYAALYTIGGVVAVALLRGVERFTRRDGWRPAPLTVAVGLVAVLVLGSAVGGAYVTIAASSASISDVEADVIDRRSSYETDGTGLVVVVEGEPTELRLTVTAPDGTTAVERLTDEDLRDGTATVELEDWRFDAPLRAGTYEVELSALTGVTVDRTTYTIETEPTPSLRQVEVVPPNGEPTIDVPTDATGRESGTESQVRIVTVIANEGDAPSEFATRLVAGDGEFVTVEAIVIEPGRSGVTVVGLSDEDVERVHRESDGELEVEVIFDGEVVTTERVMLPAPETDSG</sequence>
<evidence type="ECO:0000256" key="1">
    <source>
        <dbReference type="SAM" id="MobiDB-lite"/>
    </source>
</evidence>
<proteinExistence type="predicted"/>
<dbReference type="RefSeq" id="WP_246971191.1">
    <property type="nucleotide sequence ID" value="NZ_CP095397.1"/>
</dbReference>
<keyword evidence="2" id="KW-0812">Transmembrane</keyword>
<evidence type="ECO:0000313" key="3">
    <source>
        <dbReference type="EMBL" id="MFC4245430.1"/>
    </source>
</evidence>
<protein>
    <submittedName>
        <fullName evidence="3">Uncharacterized protein</fullName>
    </submittedName>
</protein>
<feature type="transmembrane region" description="Helical" evidence="2">
    <location>
        <begin position="107"/>
        <end position="127"/>
    </location>
</feature>
<keyword evidence="2" id="KW-1133">Transmembrane helix</keyword>
<dbReference type="GeneID" id="71852243"/>
<dbReference type="AlphaFoldDB" id="A0ABD5NUK2"/>
<name>A0ABD5NUK2_9EURY</name>
<dbReference type="EMBL" id="JBHSDJ010000002">
    <property type="protein sequence ID" value="MFC4245430.1"/>
    <property type="molecule type" value="Genomic_DNA"/>
</dbReference>
<feature type="transmembrane region" description="Helical" evidence="2">
    <location>
        <begin position="69"/>
        <end position="87"/>
    </location>
</feature>
<evidence type="ECO:0000313" key="4">
    <source>
        <dbReference type="Proteomes" id="UP001595821"/>
    </source>
</evidence>
<accession>A0ABD5NUK2</accession>